<dbReference type="EMBL" id="CP060823">
    <property type="protein sequence ID" value="QNP31417.1"/>
    <property type="molecule type" value="Genomic_DNA"/>
</dbReference>
<evidence type="ECO:0000259" key="6">
    <source>
        <dbReference type="PROSITE" id="PS51898"/>
    </source>
</evidence>
<dbReference type="AlphaFoldDB" id="A0A7H0F5V1"/>
<dbReference type="InterPro" id="IPR011010">
    <property type="entry name" value="DNA_brk_join_enz"/>
</dbReference>
<dbReference type="PROSITE" id="PS51900">
    <property type="entry name" value="CB"/>
    <property type="match status" value="1"/>
</dbReference>
<dbReference type="GO" id="GO:0006310">
    <property type="term" value="P:DNA recombination"/>
    <property type="evidence" value="ECO:0007669"/>
    <property type="project" value="UniProtKB-KW"/>
</dbReference>
<dbReference type="Pfam" id="PF02899">
    <property type="entry name" value="Phage_int_SAM_1"/>
    <property type="match status" value="1"/>
</dbReference>
<keyword evidence="9" id="KW-1185">Reference proteome</keyword>
<dbReference type="KEGG" id="ccur:IAR63_17650"/>
<organism evidence="8 9">
    <name type="scientific">Cylindrospermopsis curvispora GIHE-G1</name>
    <dbReference type="NCBI Taxonomy" id="2666332"/>
    <lineage>
        <taxon>Bacteria</taxon>
        <taxon>Bacillati</taxon>
        <taxon>Cyanobacteriota</taxon>
        <taxon>Cyanophyceae</taxon>
        <taxon>Nostocales</taxon>
        <taxon>Aphanizomenonaceae</taxon>
        <taxon>Cylindrospermopsis</taxon>
    </lineage>
</organism>
<evidence type="ECO:0000256" key="3">
    <source>
        <dbReference type="ARBA" id="ARBA00023125"/>
    </source>
</evidence>
<dbReference type="PANTHER" id="PTHR30349">
    <property type="entry name" value="PHAGE INTEGRASE-RELATED"/>
    <property type="match status" value="1"/>
</dbReference>
<evidence type="ECO:0000259" key="7">
    <source>
        <dbReference type="PROSITE" id="PS51900"/>
    </source>
</evidence>
<comment type="similarity">
    <text evidence="1">Belongs to the 'phage' integrase family.</text>
</comment>
<dbReference type="GO" id="GO:0015074">
    <property type="term" value="P:DNA integration"/>
    <property type="evidence" value="ECO:0007669"/>
    <property type="project" value="UniProtKB-KW"/>
</dbReference>
<dbReference type="InterPro" id="IPR010998">
    <property type="entry name" value="Integrase_recombinase_N"/>
</dbReference>
<keyword evidence="2" id="KW-0229">DNA integration</keyword>
<dbReference type="PROSITE" id="PS51898">
    <property type="entry name" value="TYR_RECOMBINASE"/>
    <property type="match status" value="1"/>
</dbReference>
<dbReference type="Gene3D" id="1.10.150.130">
    <property type="match status" value="1"/>
</dbReference>
<geneLocation type="plasmid" evidence="8 9">
    <name>p-r.curvispora1</name>
</geneLocation>
<keyword evidence="3 5" id="KW-0238">DNA-binding</keyword>
<dbReference type="Proteomes" id="UP000516013">
    <property type="component" value="Plasmid p-r.curvispora1"/>
</dbReference>
<evidence type="ECO:0000256" key="5">
    <source>
        <dbReference type="PROSITE-ProRule" id="PRU01248"/>
    </source>
</evidence>
<sequence>MSTIYVLSNPSTTITKEDSITNAINQWLYGKSNHSKRSYNRVIRSYISYLDDIHIANSTASHFRDYQEYLYQSGKTINTINTYTNIIKSFFTFLRDESVLPTNITHRVKSPKPVSALRERILTRAEVDAMITLETNTRNRLILQLLFFCGLRVSELTILLWADIKDNGSTAYVHITGKGNKQRTLIIPPLLWTSLKSHKTTNESPVFKSRKGGKNLTQKAVWDIVRTASKRIGISASPHWLRHTHATLALHNGADINQVSTSLGHSSVATTTKYLHARPNDCSSLYL</sequence>
<name>A0A7H0F5V1_9CYAN</name>
<dbReference type="PANTHER" id="PTHR30349:SF41">
    <property type="entry name" value="INTEGRASE_RECOMBINASE PROTEIN MJ0367-RELATED"/>
    <property type="match status" value="1"/>
</dbReference>
<gene>
    <name evidence="8" type="ORF">IAR63_17650</name>
</gene>
<dbReference type="RefSeq" id="WP_187707584.1">
    <property type="nucleotide sequence ID" value="NZ_CP060823.1"/>
</dbReference>
<feature type="domain" description="Tyr recombinase" evidence="6">
    <location>
        <begin position="117"/>
        <end position="287"/>
    </location>
</feature>
<evidence type="ECO:0000256" key="4">
    <source>
        <dbReference type="ARBA" id="ARBA00023172"/>
    </source>
</evidence>
<keyword evidence="8" id="KW-0614">Plasmid</keyword>
<dbReference type="Pfam" id="PF00589">
    <property type="entry name" value="Phage_integrase"/>
    <property type="match status" value="1"/>
</dbReference>
<dbReference type="InterPro" id="IPR004107">
    <property type="entry name" value="Integrase_SAM-like_N"/>
</dbReference>
<dbReference type="SUPFAM" id="SSF56349">
    <property type="entry name" value="DNA breaking-rejoining enzymes"/>
    <property type="match status" value="1"/>
</dbReference>
<protein>
    <submittedName>
        <fullName evidence="8">Tyrosine-type recombinase/integrase</fullName>
    </submittedName>
</protein>
<dbReference type="InterPro" id="IPR002104">
    <property type="entry name" value="Integrase_catalytic"/>
</dbReference>
<dbReference type="InterPro" id="IPR050090">
    <property type="entry name" value="Tyrosine_recombinase_XerCD"/>
</dbReference>
<keyword evidence="4" id="KW-0233">DNA recombination</keyword>
<evidence type="ECO:0000313" key="8">
    <source>
        <dbReference type="EMBL" id="QNP31417.1"/>
    </source>
</evidence>
<dbReference type="InterPro" id="IPR044068">
    <property type="entry name" value="CB"/>
</dbReference>
<evidence type="ECO:0000256" key="2">
    <source>
        <dbReference type="ARBA" id="ARBA00022908"/>
    </source>
</evidence>
<dbReference type="GO" id="GO:0003677">
    <property type="term" value="F:DNA binding"/>
    <property type="evidence" value="ECO:0007669"/>
    <property type="project" value="UniProtKB-UniRule"/>
</dbReference>
<feature type="domain" description="Core-binding (CB)" evidence="7">
    <location>
        <begin position="18"/>
        <end position="95"/>
    </location>
</feature>
<evidence type="ECO:0000313" key="9">
    <source>
        <dbReference type="Proteomes" id="UP000516013"/>
    </source>
</evidence>
<evidence type="ECO:0000256" key="1">
    <source>
        <dbReference type="ARBA" id="ARBA00008857"/>
    </source>
</evidence>
<proteinExistence type="inferred from homology"/>
<dbReference type="Gene3D" id="1.10.443.10">
    <property type="entry name" value="Intergrase catalytic core"/>
    <property type="match status" value="1"/>
</dbReference>
<reference evidence="8 9" key="1">
    <citation type="submission" date="2020-08" db="EMBL/GenBank/DDBJ databases">
        <title>Complete genome sequence of Raphidiopsis curvispora isolated from drinking water reservoir in South Korea.</title>
        <authorList>
            <person name="Jeong J."/>
        </authorList>
    </citation>
    <scope>NUCLEOTIDE SEQUENCE [LARGE SCALE GENOMIC DNA]</scope>
    <source>
        <strain evidence="8 9">GIHE-G1</strain>
        <plasmid evidence="8 9">p-r.curvispora1</plasmid>
    </source>
</reference>
<accession>A0A7H0F5V1</accession>
<dbReference type="InterPro" id="IPR013762">
    <property type="entry name" value="Integrase-like_cat_sf"/>
</dbReference>